<dbReference type="CDD" id="cd00609">
    <property type="entry name" value="AAT_like"/>
    <property type="match status" value="1"/>
</dbReference>
<evidence type="ECO:0000256" key="1">
    <source>
        <dbReference type="ARBA" id="ARBA00001933"/>
    </source>
</evidence>
<dbReference type="Gene3D" id="3.90.1150.10">
    <property type="entry name" value="Aspartate Aminotransferase, domain 1"/>
    <property type="match status" value="1"/>
</dbReference>
<dbReference type="Gene3D" id="3.40.640.10">
    <property type="entry name" value="Type I PLP-dependent aspartate aminotransferase-like (Major domain)"/>
    <property type="match status" value="1"/>
</dbReference>
<gene>
    <name evidence="7" type="ORF">TrLO_g7801</name>
</gene>
<dbReference type="AlphaFoldDB" id="A0A9W6ZDR2"/>
<protein>
    <recommendedName>
        <fullName evidence="6">Aminotransferase class I/classII large domain-containing protein</fullName>
    </recommendedName>
</protein>
<dbReference type="InterPro" id="IPR050596">
    <property type="entry name" value="AspAT/PAT-like"/>
</dbReference>
<dbReference type="GO" id="GO:0030170">
    <property type="term" value="F:pyridoxal phosphate binding"/>
    <property type="evidence" value="ECO:0007669"/>
    <property type="project" value="InterPro"/>
</dbReference>
<dbReference type="GO" id="GO:0033854">
    <property type="term" value="F:glutamate-prephenate aminotransferase activity"/>
    <property type="evidence" value="ECO:0007669"/>
    <property type="project" value="UniProtKB-ARBA"/>
</dbReference>
<dbReference type="PANTHER" id="PTHR46383">
    <property type="entry name" value="ASPARTATE AMINOTRANSFERASE"/>
    <property type="match status" value="1"/>
</dbReference>
<keyword evidence="8" id="KW-1185">Reference proteome</keyword>
<evidence type="ECO:0000256" key="3">
    <source>
        <dbReference type="ARBA" id="ARBA00022576"/>
    </source>
</evidence>
<dbReference type="FunFam" id="3.40.640.10:FF:000033">
    <property type="entry name" value="Aspartate aminotransferase"/>
    <property type="match status" value="1"/>
</dbReference>
<evidence type="ECO:0000313" key="8">
    <source>
        <dbReference type="Proteomes" id="UP001165122"/>
    </source>
</evidence>
<dbReference type="InterPro" id="IPR015424">
    <property type="entry name" value="PyrdxlP-dep_Trfase"/>
</dbReference>
<evidence type="ECO:0000259" key="6">
    <source>
        <dbReference type="Pfam" id="PF00155"/>
    </source>
</evidence>
<dbReference type="PROSITE" id="PS00105">
    <property type="entry name" value="AA_TRANSFER_CLASS_1"/>
    <property type="match status" value="1"/>
</dbReference>
<dbReference type="InterPro" id="IPR015422">
    <property type="entry name" value="PyrdxlP-dep_Trfase_small"/>
</dbReference>
<dbReference type="InterPro" id="IPR004838">
    <property type="entry name" value="NHTrfase_class1_PyrdxlP-BS"/>
</dbReference>
<dbReference type="EMBL" id="BRXW01000418">
    <property type="protein sequence ID" value="GMH52454.1"/>
    <property type="molecule type" value="Genomic_DNA"/>
</dbReference>
<comment type="caution">
    <text evidence="7">The sequence shown here is derived from an EMBL/GenBank/DDBJ whole genome shotgun (WGS) entry which is preliminary data.</text>
</comment>
<dbReference type="PANTHER" id="PTHR46383:SF1">
    <property type="entry name" value="ASPARTATE AMINOTRANSFERASE"/>
    <property type="match status" value="1"/>
</dbReference>
<dbReference type="OrthoDB" id="2414662at2759"/>
<evidence type="ECO:0000256" key="2">
    <source>
        <dbReference type="ARBA" id="ARBA00007441"/>
    </source>
</evidence>
<evidence type="ECO:0000313" key="7">
    <source>
        <dbReference type="EMBL" id="GMH52454.1"/>
    </source>
</evidence>
<feature type="domain" description="Aminotransferase class I/classII large" evidence="6">
    <location>
        <begin position="49"/>
        <end position="401"/>
    </location>
</feature>
<evidence type="ECO:0000256" key="4">
    <source>
        <dbReference type="ARBA" id="ARBA00022679"/>
    </source>
</evidence>
<dbReference type="GO" id="GO:0006520">
    <property type="term" value="P:amino acid metabolic process"/>
    <property type="evidence" value="ECO:0007669"/>
    <property type="project" value="InterPro"/>
</dbReference>
<dbReference type="InterPro" id="IPR015421">
    <property type="entry name" value="PyrdxlP-dep_Trfase_major"/>
</dbReference>
<sequence>MATKLHTNTKLNAELTRGITVNPLLANVKLSKTIEVFATVKEMEAAGINVTSLCVGEPDFPPPRAVLDATIAAVEGGETRYTAVTGTAGLRSAIASDLKKRKGLEYADNEILVSNGAKQSVYQGILAFCGPGDEVLIPAPFWPSYPEMVALTGAKPVIVPTTIEDGFLVDPVKLEGYINENTKLMIFCNPSNPTGAVHSGALQEEIALVMKKHCQIAILSDEIYERLVYNDENPHVSFASIDGMFDRTLTVNGFSKAYAMTGMRLGYVAAPAALLKPCVTIQSQLTSCAGSLSQAGGLAALTKVSETEMEANVKIMKEKRDFVVSRLSAIEGLKYFVPDGAFYILPDVSAWLGGDDTEFCLALLKEKALALVPGSSFGADGTVRLSYATSMEELTVAMDKLEQFMEEKRTS</sequence>
<dbReference type="Pfam" id="PF00155">
    <property type="entry name" value="Aminotran_1_2"/>
    <property type="match status" value="1"/>
</dbReference>
<keyword evidence="5" id="KW-0663">Pyridoxal phosphate</keyword>
<proteinExistence type="inferred from homology"/>
<comment type="cofactor">
    <cofactor evidence="1">
        <name>pyridoxal 5'-phosphate</name>
        <dbReference type="ChEBI" id="CHEBI:597326"/>
    </cofactor>
</comment>
<keyword evidence="4" id="KW-0808">Transferase</keyword>
<dbReference type="InterPro" id="IPR004839">
    <property type="entry name" value="Aminotransferase_I/II_large"/>
</dbReference>
<evidence type="ECO:0000256" key="5">
    <source>
        <dbReference type="ARBA" id="ARBA00022898"/>
    </source>
</evidence>
<comment type="similarity">
    <text evidence="2">Belongs to the class-I pyridoxal-phosphate-dependent aminotransferase family.</text>
</comment>
<keyword evidence="3" id="KW-0032">Aminotransferase</keyword>
<accession>A0A9W6ZDR2</accession>
<organism evidence="7 8">
    <name type="scientific">Triparma laevis f. longispina</name>
    <dbReference type="NCBI Taxonomy" id="1714387"/>
    <lineage>
        <taxon>Eukaryota</taxon>
        <taxon>Sar</taxon>
        <taxon>Stramenopiles</taxon>
        <taxon>Ochrophyta</taxon>
        <taxon>Bolidophyceae</taxon>
        <taxon>Parmales</taxon>
        <taxon>Triparmaceae</taxon>
        <taxon>Triparma</taxon>
    </lineage>
</organism>
<dbReference type="SUPFAM" id="SSF53383">
    <property type="entry name" value="PLP-dependent transferases"/>
    <property type="match status" value="1"/>
</dbReference>
<dbReference type="GO" id="GO:0033853">
    <property type="term" value="F:aspartate-prephenate aminotransferase activity"/>
    <property type="evidence" value="ECO:0007669"/>
    <property type="project" value="UniProtKB-ARBA"/>
</dbReference>
<dbReference type="Proteomes" id="UP001165122">
    <property type="component" value="Unassembled WGS sequence"/>
</dbReference>
<name>A0A9W6ZDR2_9STRA</name>
<reference evidence="8" key="1">
    <citation type="journal article" date="2023" name="Commun. Biol.">
        <title>Genome analysis of Parmales, the sister group of diatoms, reveals the evolutionary specialization of diatoms from phago-mixotrophs to photoautotrophs.</title>
        <authorList>
            <person name="Ban H."/>
            <person name="Sato S."/>
            <person name="Yoshikawa S."/>
            <person name="Yamada K."/>
            <person name="Nakamura Y."/>
            <person name="Ichinomiya M."/>
            <person name="Sato N."/>
            <person name="Blanc-Mathieu R."/>
            <person name="Endo H."/>
            <person name="Kuwata A."/>
            <person name="Ogata H."/>
        </authorList>
    </citation>
    <scope>NUCLEOTIDE SEQUENCE [LARGE SCALE GENOMIC DNA]</scope>
    <source>
        <strain evidence="8">NIES 3700</strain>
    </source>
</reference>